<keyword evidence="1 6" id="KW-0963">Cytoplasm</keyword>
<accession>A0A4Y6UD40</accession>
<comment type="catalytic activity">
    <reaction evidence="6">
        <text>Exonucleolytic cleavage that removes extra residues from the 3'-terminus of tRNA to produce 5'-mononucleotides.</text>
        <dbReference type="EC" id="3.1.13.5"/>
    </reaction>
</comment>
<feature type="domain" description="HRDC" evidence="7">
    <location>
        <begin position="225"/>
        <end position="306"/>
    </location>
</feature>
<evidence type="ECO:0000256" key="1">
    <source>
        <dbReference type="ARBA" id="ARBA00022490"/>
    </source>
</evidence>
<evidence type="ECO:0000259" key="7">
    <source>
        <dbReference type="PROSITE" id="PS50967"/>
    </source>
</evidence>
<keyword evidence="5 6" id="KW-0269">Exonuclease</keyword>
<dbReference type="Gene3D" id="1.10.150.80">
    <property type="entry name" value="HRDC domain"/>
    <property type="match status" value="1"/>
</dbReference>
<dbReference type="PANTHER" id="PTHR47649">
    <property type="entry name" value="RIBONUCLEASE D"/>
    <property type="match status" value="1"/>
</dbReference>
<name>A0A4Y6UD40_9PROT</name>
<dbReference type="SUPFAM" id="SSF47819">
    <property type="entry name" value="HRDC-like"/>
    <property type="match status" value="2"/>
</dbReference>
<gene>
    <name evidence="6 8" type="primary">rnd</name>
    <name evidence="8" type="ORF">E3E12_05265</name>
</gene>
<dbReference type="SMART" id="SM00474">
    <property type="entry name" value="35EXOc"/>
    <property type="match status" value="1"/>
</dbReference>
<dbReference type="SMART" id="SM00341">
    <property type="entry name" value="HRDC"/>
    <property type="match status" value="1"/>
</dbReference>
<dbReference type="GO" id="GO:0003676">
    <property type="term" value="F:nucleic acid binding"/>
    <property type="evidence" value="ECO:0007669"/>
    <property type="project" value="InterPro"/>
</dbReference>
<dbReference type="EMBL" id="CP038231">
    <property type="protein sequence ID" value="QDH14406.1"/>
    <property type="molecule type" value="Genomic_DNA"/>
</dbReference>
<dbReference type="HAMAP" id="MF_01899">
    <property type="entry name" value="RNase_D"/>
    <property type="match status" value="1"/>
</dbReference>
<dbReference type="GO" id="GO:0000166">
    <property type="term" value="F:nucleotide binding"/>
    <property type="evidence" value="ECO:0007669"/>
    <property type="project" value="InterPro"/>
</dbReference>
<keyword evidence="9" id="KW-1185">Reference proteome</keyword>
<dbReference type="InterPro" id="IPR010997">
    <property type="entry name" value="HRDC-like_sf"/>
</dbReference>
<dbReference type="InterPro" id="IPR012337">
    <property type="entry name" value="RNaseH-like_sf"/>
</dbReference>
<keyword evidence="3 6" id="KW-0540">Nuclease</keyword>
<dbReference type="AlphaFoldDB" id="A0A4Y6UD40"/>
<evidence type="ECO:0000256" key="6">
    <source>
        <dbReference type="HAMAP-Rule" id="MF_01899"/>
    </source>
</evidence>
<evidence type="ECO:0000313" key="8">
    <source>
        <dbReference type="EMBL" id="QDH14406.1"/>
    </source>
</evidence>
<comment type="function">
    <text evidence="6">Exonuclease involved in the 3' processing of various precursor tRNAs. Initiates hydrolysis at the 3'-terminus of an RNA molecule and releases 5'-mononucleotides.</text>
</comment>
<dbReference type="PANTHER" id="PTHR47649:SF1">
    <property type="entry name" value="RIBONUCLEASE D"/>
    <property type="match status" value="1"/>
</dbReference>
<dbReference type="SUPFAM" id="SSF53098">
    <property type="entry name" value="Ribonuclease H-like"/>
    <property type="match status" value="1"/>
</dbReference>
<dbReference type="InterPro" id="IPR036397">
    <property type="entry name" value="RNaseH_sf"/>
</dbReference>
<dbReference type="GO" id="GO:0005737">
    <property type="term" value="C:cytoplasm"/>
    <property type="evidence" value="ECO:0007669"/>
    <property type="project" value="UniProtKB-SubCell"/>
</dbReference>
<dbReference type="InterPro" id="IPR044876">
    <property type="entry name" value="HRDC_dom_sf"/>
</dbReference>
<dbReference type="OrthoDB" id="9800549at2"/>
<evidence type="ECO:0000256" key="4">
    <source>
        <dbReference type="ARBA" id="ARBA00022801"/>
    </source>
</evidence>
<dbReference type="CDD" id="cd06142">
    <property type="entry name" value="RNaseD_exo"/>
    <property type="match status" value="1"/>
</dbReference>
<dbReference type="InterPro" id="IPR002121">
    <property type="entry name" value="HRDC_dom"/>
</dbReference>
<dbReference type="Pfam" id="PF01612">
    <property type="entry name" value="DNA_pol_A_exo1"/>
    <property type="match status" value="1"/>
</dbReference>
<evidence type="ECO:0000313" key="9">
    <source>
        <dbReference type="Proteomes" id="UP000318709"/>
    </source>
</evidence>
<protein>
    <recommendedName>
        <fullName evidence="6">Ribonuclease D</fullName>
        <shortName evidence="6">RNase D</shortName>
        <ecNumber evidence="6">3.1.13.5</ecNumber>
    </recommendedName>
</protein>
<dbReference type="Proteomes" id="UP000318709">
    <property type="component" value="Chromosome"/>
</dbReference>
<dbReference type="InterPro" id="IPR002562">
    <property type="entry name" value="3'-5'_exonuclease_dom"/>
</dbReference>
<keyword evidence="4 6" id="KW-0378">Hydrolase</keyword>
<dbReference type="NCBIfam" id="TIGR01388">
    <property type="entry name" value="rnd"/>
    <property type="match status" value="1"/>
</dbReference>
<sequence>MAGQAPVTVPTAKGYPDAQLLSDPAAVAAACQRLAQEPFVTVDTEFVRERTYWPQLCLVQLAGAEEVVLIDALAPGMDLAPLGRLLACPECVKVFHAARQDLEIFLHLFGALPVNVFDTQIAAMVAGLGDQIGYDSLVALLLERPIDKGQRFTDWAARPLSAKQCAYAAADVTHLRDVYLALRKRLEADGRLAWLKREMVVLEREETFLPDPRERWRKLKARTNSRRMLGVLQDIVAWREELAQKRDVPRQHLFRDESLLEIAASQPTSAKGLARVRGVSAETARSDLGMDLLAMVAQALERPEEDLPSLPQKPKHQGPGAVPPSVVALLRALLAHCCAQNRLTPRLVASPAELERFAAGERELEFLKGWRGDVFGKAALALLEGTSALALHDGETRLVAVK</sequence>
<evidence type="ECO:0000256" key="2">
    <source>
        <dbReference type="ARBA" id="ARBA00022694"/>
    </source>
</evidence>
<dbReference type="PROSITE" id="PS50967">
    <property type="entry name" value="HRDC"/>
    <property type="match status" value="1"/>
</dbReference>
<dbReference type="Pfam" id="PF00570">
    <property type="entry name" value="HRDC"/>
    <property type="match status" value="1"/>
</dbReference>
<proteinExistence type="inferred from homology"/>
<dbReference type="KEGG" id="swf:E3E12_05265"/>
<comment type="similarity">
    <text evidence="6">Belongs to the RNase D family.</text>
</comment>
<comment type="subcellular location">
    <subcellularLocation>
        <location evidence="6">Cytoplasm</location>
    </subcellularLocation>
</comment>
<dbReference type="InterPro" id="IPR006292">
    <property type="entry name" value="RNase_D"/>
</dbReference>
<comment type="cofactor">
    <cofactor evidence="6">
        <name>a divalent metal cation</name>
        <dbReference type="ChEBI" id="CHEBI:60240"/>
    </cofactor>
</comment>
<dbReference type="Gene3D" id="3.30.420.10">
    <property type="entry name" value="Ribonuclease H-like superfamily/Ribonuclease H"/>
    <property type="match status" value="1"/>
</dbReference>
<organism evidence="8 9">
    <name type="scientific">Formicincola oecophyllae</name>
    <dbReference type="NCBI Taxonomy" id="2558361"/>
    <lineage>
        <taxon>Bacteria</taxon>
        <taxon>Pseudomonadati</taxon>
        <taxon>Pseudomonadota</taxon>
        <taxon>Alphaproteobacteria</taxon>
        <taxon>Acetobacterales</taxon>
        <taxon>Acetobacteraceae</taxon>
        <taxon>Formicincola</taxon>
    </lineage>
</organism>
<dbReference type="EC" id="3.1.13.5" evidence="6"/>
<evidence type="ECO:0000256" key="3">
    <source>
        <dbReference type="ARBA" id="ARBA00022722"/>
    </source>
</evidence>
<dbReference type="GO" id="GO:0042780">
    <property type="term" value="P:tRNA 3'-end processing"/>
    <property type="evidence" value="ECO:0007669"/>
    <property type="project" value="UniProtKB-UniRule"/>
</dbReference>
<keyword evidence="2 6" id="KW-0819">tRNA processing</keyword>
<evidence type="ECO:0000256" key="5">
    <source>
        <dbReference type="ARBA" id="ARBA00022839"/>
    </source>
</evidence>
<dbReference type="RefSeq" id="WP_141444108.1">
    <property type="nucleotide sequence ID" value="NZ_CP038231.1"/>
</dbReference>
<reference evidence="8 9" key="1">
    <citation type="submission" date="2019-03" db="EMBL/GenBank/DDBJ databases">
        <title>The complete genome sequence of Swingsia_sp. F3b2 LMG30590(T).</title>
        <authorList>
            <person name="Chua K.-O."/>
            <person name="Chan K.-G."/>
            <person name="See-Too W.-S."/>
        </authorList>
    </citation>
    <scope>NUCLEOTIDE SEQUENCE [LARGE SCALE GENOMIC DNA]</scope>
    <source>
        <strain evidence="8 9">F3b2</strain>
    </source>
</reference>
<dbReference type="InterPro" id="IPR051086">
    <property type="entry name" value="RNase_D-like"/>
</dbReference>
<dbReference type="GO" id="GO:0033890">
    <property type="term" value="F:ribonuclease D activity"/>
    <property type="evidence" value="ECO:0007669"/>
    <property type="project" value="UniProtKB-UniRule"/>
</dbReference>
<dbReference type="GO" id="GO:0008408">
    <property type="term" value="F:3'-5' exonuclease activity"/>
    <property type="evidence" value="ECO:0007669"/>
    <property type="project" value="InterPro"/>
</dbReference>